<name>A0A1Y2MBU8_EPING</name>
<accession>A0A1Y2MBU8</accession>
<organism evidence="3 4">
    <name type="scientific">Epicoccum nigrum</name>
    <name type="common">Soil fungus</name>
    <name type="synonym">Epicoccum purpurascens</name>
    <dbReference type="NCBI Taxonomy" id="105696"/>
    <lineage>
        <taxon>Eukaryota</taxon>
        <taxon>Fungi</taxon>
        <taxon>Dikarya</taxon>
        <taxon>Ascomycota</taxon>
        <taxon>Pezizomycotina</taxon>
        <taxon>Dothideomycetes</taxon>
        <taxon>Pleosporomycetidae</taxon>
        <taxon>Pleosporales</taxon>
        <taxon>Pleosporineae</taxon>
        <taxon>Didymellaceae</taxon>
        <taxon>Epicoccum</taxon>
    </lineage>
</organism>
<evidence type="ECO:0000256" key="2">
    <source>
        <dbReference type="SAM" id="SignalP"/>
    </source>
</evidence>
<evidence type="ECO:0000313" key="4">
    <source>
        <dbReference type="Proteomes" id="UP000193240"/>
    </source>
</evidence>
<dbReference type="EMBL" id="KZ107838">
    <property type="protein sequence ID" value="OSS53595.1"/>
    <property type="molecule type" value="Genomic_DNA"/>
</dbReference>
<keyword evidence="2" id="KW-0732">Signal</keyword>
<dbReference type="InParanoid" id="A0A1Y2MBU8"/>
<feature type="compositionally biased region" description="Basic and acidic residues" evidence="1">
    <location>
        <begin position="128"/>
        <end position="141"/>
    </location>
</feature>
<feature type="region of interest" description="Disordered" evidence="1">
    <location>
        <begin position="104"/>
        <end position="149"/>
    </location>
</feature>
<reference evidence="3 4" key="1">
    <citation type="journal article" date="2017" name="Genome Announc.">
        <title>Genome sequence of the saprophytic ascomycete Epicoccum nigrum ICMP 19927 strain isolated from New Zealand.</title>
        <authorList>
            <person name="Fokin M."/>
            <person name="Fleetwood D."/>
            <person name="Weir B.S."/>
            <person name="Villas-Boas S.G."/>
        </authorList>
    </citation>
    <scope>NUCLEOTIDE SEQUENCE [LARGE SCALE GENOMIC DNA]</scope>
    <source>
        <strain evidence="3 4">ICMP 19927</strain>
    </source>
</reference>
<feature type="compositionally biased region" description="Basic and acidic residues" evidence="1">
    <location>
        <begin position="335"/>
        <end position="348"/>
    </location>
</feature>
<gene>
    <name evidence="3" type="ORF">B5807_01055</name>
</gene>
<feature type="region of interest" description="Disordered" evidence="1">
    <location>
        <begin position="335"/>
        <end position="358"/>
    </location>
</feature>
<keyword evidence="4" id="KW-1185">Reference proteome</keyword>
<evidence type="ECO:0000313" key="3">
    <source>
        <dbReference type="EMBL" id="OSS53595.1"/>
    </source>
</evidence>
<evidence type="ECO:0000256" key="1">
    <source>
        <dbReference type="SAM" id="MobiDB-lite"/>
    </source>
</evidence>
<dbReference type="AlphaFoldDB" id="A0A1Y2MBU8"/>
<sequence>MLHFACSSLLIPLLRLPALPYPLGNHGIPTHMPEARPSFPLLILLLLRLLIPLPQRPQPLRIIDVDVPPLLLIDIDHAPPADPFAARLHVHHLALLHAVAPLARHREQEHTQQQLEGEEDEVHDEEDDQHRAAGDQVVERPRGKRVPRALRDAGAERRAAQRAPEHVVDVRQCCGGRGRGRVFGRQARREGWHGRWHVCRDEHVVGLDCGADEETGQRDDGEAETAGQVRVAEGVGIVVLGKNVEVFAVNLWLGLVELRDVGMFEPVNGHFAAEDKQEGVQHLSDIFWEDSEAHGNDAGGCEGGRGGSVACAGEHGGPRLGAALYAEATNLNHITHGDDEQHEPELKALDNISAGDLK</sequence>
<proteinExistence type="predicted"/>
<feature type="signal peptide" evidence="2">
    <location>
        <begin position="1"/>
        <end position="20"/>
    </location>
</feature>
<feature type="chain" id="PRO_5013028332" evidence="2">
    <location>
        <begin position="21"/>
        <end position="358"/>
    </location>
</feature>
<dbReference type="Proteomes" id="UP000193240">
    <property type="component" value="Unassembled WGS sequence"/>
</dbReference>
<protein>
    <submittedName>
        <fullName evidence="3">Uncharacterized protein</fullName>
    </submittedName>
</protein>
<feature type="compositionally biased region" description="Acidic residues" evidence="1">
    <location>
        <begin position="116"/>
        <end position="127"/>
    </location>
</feature>